<dbReference type="EMBL" id="RBZO01000017">
    <property type="protein sequence ID" value="RKQ14905.1"/>
    <property type="molecule type" value="Genomic_DNA"/>
</dbReference>
<sequence length="199" mass="22347">MALIIGLTGSIASGKSTVSLMFDDFNIPVVDADKVAREVVYPGEAAYTQIVEEFGDEILREDKTLDRKKLGSIVFANKEKLEKLNAITHPAVRKRMLERRDAFINNGEKCVVLDIPLLFESKLTHFVDKIIVVSVDETVQLKRLIDRDGFTVEEAKQRINSQLSVKGKAELADAVINNNGTKQESYEQLEKILKAWNVL</sequence>
<keyword evidence="5" id="KW-0963">Cytoplasm</keyword>
<comment type="function">
    <text evidence="5">Catalyzes the phosphorylation of the 3'-hydroxyl group of dephosphocoenzyme A to form coenzyme A.</text>
</comment>
<dbReference type="Pfam" id="PF01121">
    <property type="entry name" value="CoaE"/>
    <property type="match status" value="1"/>
</dbReference>
<dbReference type="SUPFAM" id="SSF52540">
    <property type="entry name" value="P-loop containing nucleoside triphosphate hydrolases"/>
    <property type="match status" value="1"/>
</dbReference>
<dbReference type="PANTHER" id="PTHR10695">
    <property type="entry name" value="DEPHOSPHO-COA KINASE-RELATED"/>
    <property type="match status" value="1"/>
</dbReference>
<dbReference type="HAMAP" id="MF_00376">
    <property type="entry name" value="Dephospho_CoA_kinase"/>
    <property type="match status" value="1"/>
</dbReference>
<keyword evidence="2 5" id="KW-0547">Nucleotide-binding</keyword>
<comment type="catalytic activity">
    <reaction evidence="5">
        <text>3'-dephospho-CoA + ATP = ADP + CoA + H(+)</text>
        <dbReference type="Rhea" id="RHEA:18245"/>
        <dbReference type="ChEBI" id="CHEBI:15378"/>
        <dbReference type="ChEBI" id="CHEBI:30616"/>
        <dbReference type="ChEBI" id="CHEBI:57287"/>
        <dbReference type="ChEBI" id="CHEBI:57328"/>
        <dbReference type="ChEBI" id="CHEBI:456216"/>
        <dbReference type="EC" id="2.7.1.24"/>
    </reaction>
</comment>
<dbReference type="GO" id="GO:0005737">
    <property type="term" value="C:cytoplasm"/>
    <property type="evidence" value="ECO:0007669"/>
    <property type="project" value="UniProtKB-SubCell"/>
</dbReference>
<comment type="pathway">
    <text evidence="5">Cofactor biosynthesis; coenzyme A biosynthesis; CoA from (R)-pantothenate: step 5/5.</text>
</comment>
<proteinExistence type="inferred from homology"/>
<evidence type="ECO:0000256" key="2">
    <source>
        <dbReference type="ARBA" id="ARBA00022741"/>
    </source>
</evidence>
<dbReference type="CDD" id="cd02022">
    <property type="entry name" value="DPCK"/>
    <property type="match status" value="1"/>
</dbReference>
<comment type="similarity">
    <text evidence="1 5">Belongs to the CoaE family.</text>
</comment>
<dbReference type="GO" id="GO:0015937">
    <property type="term" value="P:coenzyme A biosynthetic process"/>
    <property type="evidence" value="ECO:0007669"/>
    <property type="project" value="UniProtKB-UniRule"/>
</dbReference>
<evidence type="ECO:0000256" key="1">
    <source>
        <dbReference type="ARBA" id="ARBA00009018"/>
    </source>
</evidence>
<dbReference type="GO" id="GO:0004140">
    <property type="term" value="F:dephospho-CoA kinase activity"/>
    <property type="evidence" value="ECO:0007669"/>
    <property type="project" value="UniProtKB-UniRule"/>
</dbReference>
<feature type="binding site" evidence="5">
    <location>
        <begin position="12"/>
        <end position="17"/>
    </location>
    <ligand>
        <name>ATP</name>
        <dbReference type="ChEBI" id="CHEBI:30616"/>
    </ligand>
</feature>
<protein>
    <recommendedName>
        <fullName evidence="5 6">Dephospho-CoA kinase</fullName>
        <ecNumber evidence="5 6">2.7.1.24</ecNumber>
    </recommendedName>
    <alternativeName>
        <fullName evidence="5">Dephosphocoenzyme A kinase</fullName>
    </alternativeName>
</protein>
<dbReference type="InterPro" id="IPR027417">
    <property type="entry name" value="P-loop_NTPase"/>
</dbReference>
<dbReference type="PROSITE" id="PS51219">
    <property type="entry name" value="DPCK"/>
    <property type="match status" value="1"/>
</dbReference>
<name>A0A494YXK6_9BACI</name>
<keyword evidence="8" id="KW-1185">Reference proteome</keyword>
<dbReference type="Gene3D" id="3.40.50.300">
    <property type="entry name" value="P-loop containing nucleotide triphosphate hydrolases"/>
    <property type="match status" value="1"/>
</dbReference>
<evidence type="ECO:0000313" key="7">
    <source>
        <dbReference type="EMBL" id="RKQ14905.1"/>
    </source>
</evidence>
<dbReference type="GO" id="GO:0005524">
    <property type="term" value="F:ATP binding"/>
    <property type="evidence" value="ECO:0007669"/>
    <property type="project" value="UniProtKB-UniRule"/>
</dbReference>
<evidence type="ECO:0000256" key="3">
    <source>
        <dbReference type="ARBA" id="ARBA00022840"/>
    </source>
</evidence>
<dbReference type="OrthoDB" id="9812943at2"/>
<dbReference type="Proteomes" id="UP000281813">
    <property type="component" value="Unassembled WGS sequence"/>
</dbReference>
<reference evidence="7 8" key="1">
    <citation type="journal article" date="2015" name="Antonie Van Leeuwenhoek">
        <title>Oceanobacillus bengalensis sp. nov., a bacterium isolated from seawater of the Bay of Bengal.</title>
        <authorList>
            <person name="Yongchang O."/>
            <person name="Xiang W."/>
            <person name="Wang G."/>
        </authorList>
    </citation>
    <scope>NUCLEOTIDE SEQUENCE [LARGE SCALE GENOMIC DNA]</scope>
    <source>
        <strain evidence="7 8">MCCC 1K00260</strain>
    </source>
</reference>
<dbReference type="UniPathway" id="UPA00241">
    <property type="reaction ID" value="UER00356"/>
</dbReference>
<keyword evidence="3 5" id="KW-0067">ATP-binding</keyword>
<dbReference type="EC" id="2.7.1.24" evidence="5 6"/>
<dbReference type="NCBIfam" id="TIGR00152">
    <property type="entry name" value="dephospho-CoA kinase"/>
    <property type="match status" value="1"/>
</dbReference>
<organism evidence="7 8">
    <name type="scientific">Oceanobacillus bengalensis</name>
    <dbReference type="NCBI Taxonomy" id="1435466"/>
    <lineage>
        <taxon>Bacteria</taxon>
        <taxon>Bacillati</taxon>
        <taxon>Bacillota</taxon>
        <taxon>Bacilli</taxon>
        <taxon>Bacillales</taxon>
        <taxon>Bacillaceae</taxon>
        <taxon>Oceanobacillus</taxon>
    </lineage>
</organism>
<evidence type="ECO:0000256" key="5">
    <source>
        <dbReference type="HAMAP-Rule" id="MF_00376"/>
    </source>
</evidence>
<accession>A0A494YXK6</accession>
<keyword evidence="5 7" id="KW-0808">Transferase</keyword>
<evidence type="ECO:0000313" key="8">
    <source>
        <dbReference type="Proteomes" id="UP000281813"/>
    </source>
</evidence>
<evidence type="ECO:0000256" key="6">
    <source>
        <dbReference type="NCBIfam" id="TIGR00152"/>
    </source>
</evidence>
<dbReference type="InterPro" id="IPR001977">
    <property type="entry name" value="Depp_CoAkinase"/>
</dbReference>
<keyword evidence="4 5" id="KW-0173">Coenzyme A biosynthesis</keyword>
<gene>
    <name evidence="5" type="primary">coaE</name>
    <name evidence="7" type="ORF">D8M05_11615</name>
</gene>
<keyword evidence="5 7" id="KW-0418">Kinase</keyword>
<comment type="subcellular location">
    <subcellularLocation>
        <location evidence="5">Cytoplasm</location>
    </subcellularLocation>
</comment>
<dbReference type="PANTHER" id="PTHR10695:SF46">
    <property type="entry name" value="BIFUNCTIONAL COENZYME A SYNTHASE-RELATED"/>
    <property type="match status" value="1"/>
</dbReference>
<comment type="caution">
    <text evidence="7">The sequence shown here is derived from an EMBL/GenBank/DDBJ whole genome shotgun (WGS) entry which is preliminary data.</text>
</comment>
<dbReference type="RefSeq" id="WP_121131951.1">
    <property type="nucleotide sequence ID" value="NZ_JBHUFK010000037.1"/>
</dbReference>
<evidence type="ECO:0000256" key="4">
    <source>
        <dbReference type="ARBA" id="ARBA00022993"/>
    </source>
</evidence>
<dbReference type="FunFam" id="3.40.50.300:FF:000485">
    <property type="entry name" value="Dephospho-CoA kinase CAB5"/>
    <property type="match status" value="1"/>
</dbReference>
<dbReference type="AlphaFoldDB" id="A0A494YXK6"/>